<evidence type="ECO:0000313" key="8">
    <source>
        <dbReference type="Proteomes" id="UP001432027"/>
    </source>
</evidence>
<dbReference type="PANTHER" id="PTHR24409">
    <property type="entry name" value="ZINC FINGER PROTEIN 142"/>
    <property type="match status" value="1"/>
</dbReference>
<feature type="domain" description="C2H2-type" evidence="6">
    <location>
        <begin position="8"/>
        <end position="31"/>
    </location>
</feature>
<organism evidence="7 8">
    <name type="scientific">Pristionchus entomophagus</name>
    <dbReference type="NCBI Taxonomy" id="358040"/>
    <lineage>
        <taxon>Eukaryota</taxon>
        <taxon>Metazoa</taxon>
        <taxon>Ecdysozoa</taxon>
        <taxon>Nematoda</taxon>
        <taxon>Chromadorea</taxon>
        <taxon>Rhabditida</taxon>
        <taxon>Rhabditina</taxon>
        <taxon>Diplogasteromorpha</taxon>
        <taxon>Diplogasteroidea</taxon>
        <taxon>Neodiplogasteridae</taxon>
        <taxon>Pristionchus</taxon>
    </lineage>
</organism>
<evidence type="ECO:0000256" key="2">
    <source>
        <dbReference type="ARBA" id="ARBA00022737"/>
    </source>
</evidence>
<keyword evidence="1" id="KW-0479">Metal-binding</keyword>
<accession>A0AAV5UG44</accession>
<dbReference type="AlphaFoldDB" id="A0AAV5UG44"/>
<evidence type="ECO:0000256" key="4">
    <source>
        <dbReference type="ARBA" id="ARBA00022833"/>
    </source>
</evidence>
<protein>
    <recommendedName>
        <fullName evidence="6">C2H2-type domain-containing protein</fullName>
    </recommendedName>
</protein>
<evidence type="ECO:0000256" key="5">
    <source>
        <dbReference type="SAM" id="MobiDB-lite"/>
    </source>
</evidence>
<dbReference type="Gene3D" id="3.30.160.60">
    <property type="entry name" value="Classic Zinc Finger"/>
    <property type="match status" value="1"/>
</dbReference>
<keyword evidence="3" id="KW-0863">Zinc-finger</keyword>
<feature type="domain" description="C2H2-type" evidence="6">
    <location>
        <begin position="168"/>
        <end position="192"/>
    </location>
</feature>
<gene>
    <name evidence="7" type="ORF">PENTCL1PPCAC_27625</name>
</gene>
<keyword evidence="4" id="KW-0862">Zinc</keyword>
<dbReference type="GO" id="GO:0000977">
    <property type="term" value="F:RNA polymerase II transcription regulatory region sequence-specific DNA binding"/>
    <property type="evidence" value="ECO:0007669"/>
    <property type="project" value="TreeGrafter"/>
</dbReference>
<feature type="domain" description="C2H2-type" evidence="6">
    <location>
        <begin position="330"/>
        <end position="354"/>
    </location>
</feature>
<feature type="non-terminal residue" evidence="7">
    <location>
        <position position="437"/>
    </location>
</feature>
<name>A0AAV5UG44_9BILA</name>
<proteinExistence type="predicted"/>
<keyword evidence="8" id="KW-1185">Reference proteome</keyword>
<dbReference type="EMBL" id="BTSX01000006">
    <property type="protein sequence ID" value="GMT05451.1"/>
    <property type="molecule type" value="Genomic_DNA"/>
</dbReference>
<feature type="non-terminal residue" evidence="7">
    <location>
        <position position="1"/>
    </location>
</feature>
<dbReference type="GO" id="GO:0000981">
    <property type="term" value="F:DNA-binding transcription factor activity, RNA polymerase II-specific"/>
    <property type="evidence" value="ECO:0007669"/>
    <property type="project" value="TreeGrafter"/>
</dbReference>
<keyword evidence="2" id="KW-0677">Repeat</keyword>
<comment type="caution">
    <text evidence="7">The sequence shown here is derived from an EMBL/GenBank/DDBJ whole genome shotgun (WGS) entry which is preliminary data.</text>
</comment>
<feature type="region of interest" description="Disordered" evidence="5">
    <location>
        <begin position="107"/>
        <end position="139"/>
    </location>
</feature>
<feature type="compositionally biased region" description="Basic and acidic residues" evidence="5">
    <location>
        <begin position="129"/>
        <end position="139"/>
    </location>
</feature>
<reference evidence="7" key="1">
    <citation type="submission" date="2023-10" db="EMBL/GenBank/DDBJ databases">
        <title>Genome assembly of Pristionchus species.</title>
        <authorList>
            <person name="Yoshida K."/>
            <person name="Sommer R.J."/>
        </authorList>
    </citation>
    <scope>NUCLEOTIDE SEQUENCE</scope>
    <source>
        <strain evidence="7">RS0144</strain>
    </source>
</reference>
<evidence type="ECO:0000256" key="1">
    <source>
        <dbReference type="ARBA" id="ARBA00022723"/>
    </source>
</evidence>
<dbReference type="Proteomes" id="UP001432027">
    <property type="component" value="Unassembled WGS sequence"/>
</dbReference>
<sequence>EKSSTYVHTCPLCGSVRTGTSSLGQHLGTAHNLRLDDVGRWIHCAACDVNFAHDATWRLHLAKMNCPTTAMTMRWREQKRDTESGEQEMNEEAALVGLDGRSRPMLKLKKRKSGKIDDEVKPKEKKTKSKSEETEEEAKLRRQKYLLSNRNYMRPKQGWVIVQQSTNFRCTICGELGFPTIPSLVWHQRQVHSVQLSQLESWIHCSGCDQEFASLSSIRGHVKDVTTAAAAAGEVASCSMSTTAIAWQVEETSEEARMFLAGLDPMLASSRTVLSSISPGIKLEPFEVYEPIGGNTIPDTTNSHKRNQRVDKSYILPRPGYEIVRRKHLLVCQMCGEARFPNIPSIDHHMRKVHRAGFHQAGMWVHCGRCTADFCNMSSVRAHVAYQEGVAESCNWDNIYMCWHEMKRTASNEGVKWEVGEDQEMEVGDESSDLPCS</sequence>
<evidence type="ECO:0000259" key="6">
    <source>
        <dbReference type="SMART" id="SM00355"/>
    </source>
</evidence>
<evidence type="ECO:0000256" key="3">
    <source>
        <dbReference type="ARBA" id="ARBA00022771"/>
    </source>
</evidence>
<dbReference type="GO" id="GO:0008270">
    <property type="term" value="F:zinc ion binding"/>
    <property type="evidence" value="ECO:0007669"/>
    <property type="project" value="UniProtKB-KW"/>
</dbReference>
<dbReference type="InterPro" id="IPR013087">
    <property type="entry name" value="Znf_C2H2_type"/>
</dbReference>
<feature type="domain" description="C2H2-type" evidence="6">
    <location>
        <begin position="203"/>
        <end position="223"/>
    </location>
</feature>
<dbReference type="SMART" id="SM00355">
    <property type="entry name" value="ZnF_C2H2"/>
    <property type="match status" value="4"/>
</dbReference>
<dbReference type="GO" id="GO:0005634">
    <property type="term" value="C:nucleus"/>
    <property type="evidence" value="ECO:0007669"/>
    <property type="project" value="TreeGrafter"/>
</dbReference>
<dbReference type="PANTHER" id="PTHR24409:SF295">
    <property type="entry name" value="AZ2-RELATED"/>
    <property type="match status" value="1"/>
</dbReference>
<evidence type="ECO:0000313" key="7">
    <source>
        <dbReference type="EMBL" id="GMT05451.1"/>
    </source>
</evidence>